<accession>A0AAY4AGQ7</accession>
<dbReference type="AlphaFoldDB" id="A0AAY4AGQ7"/>
<name>A0AAY4AGQ7_9TELE</name>
<dbReference type="Proteomes" id="UP000694580">
    <property type="component" value="Chromosome 1"/>
</dbReference>
<dbReference type="GeneTree" id="ENSGT01120000278250"/>
<evidence type="ECO:0000313" key="1">
    <source>
        <dbReference type="Ensembl" id="ENSDCDP00010008059.1"/>
    </source>
</evidence>
<reference evidence="1" key="3">
    <citation type="submission" date="2025-09" db="UniProtKB">
        <authorList>
            <consortium name="Ensembl"/>
        </authorList>
    </citation>
    <scope>IDENTIFICATION</scope>
</reference>
<sequence>MSLYTVDFDVIPPSLLTHSRCLSVPSRFGPGPGHHPARILPPCPHTHERHHPSLSIITGLCFGRGLCLRKWCKTRKMAQLCAAIPRLLLFP</sequence>
<proteinExistence type="predicted"/>
<protein>
    <submittedName>
        <fullName evidence="1">Uncharacterized protein</fullName>
    </submittedName>
</protein>
<dbReference type="Ensembl" id="ENSDCDT00010008458.1">
    <property type="protein sequence ID" value="ENSDCDP00010008059.1"/>
    <property type="gene ID" value="ENSDCDG00010003616.1"/>
</dbReference>
<evidence type="ECO:0000313" key="2">
    <source>
        <dbReference type="Proteomes" id="UP000694580"/>
    </source>
</evidence>
<reference evidence="1" key="2">
    <citation type="submission" date="2025-08" db="UniProtKB">
        <authorList>
            <consortium name="Ensembl"/>
        </authorList>
    </citation>
    <scope>IDENTIFICATION</scope>
</reference>
<reference evidence="1 2" key="1">
    <citation type="submission" date="2020-06" db="EMBL/GenBank/DDBJ databases">
        <authorList>
            <consortium name="Wellcome Sanger Institute Data Sharing"/>
        </authorList>
    </citation>
    <scope>NUCLEOTIDE SEQUENCE [LARGE SCALE GENOMIC DNA]</scope>
</reference>
<keyword evidence="2" id="KW-1185">Reference proteome</keyword>
<organism evidence="1 2">
    <name type="scientific">Denticeps clupeoides</name>
    <name type="common">denticle herring</name>
    <dbReference type="NCBI Taxonomy" id="299321"/>
    <lineage>
        <taxon>Eukaryota</taxon>
        <taxon>Metazoa</taxon>
        <taxon>Chordata</taxon>
        <taxon>Craniata</taxon>
        <taxon>Vertebrata</taxon>
        <taxon>Euteleostomi</taxon>
        <taxon>Actinopterygii</taxon>
        <taxon>Neopterygii</taxon>
        <taxon>Teleostei</taxon>
        <taxon>Clupei</taxon>
        <taxon>Clupeiformes</taxon>
        <taxon>Denticipitoidei</taxon>
        <taxon>Denticipitidae</taxon>
        <taxon>Denticeps</taxon>
    </lineage>
</organism>